<keyword evidence="4" id="KW-1185">Reference proteome</keyword>
<dbReference type="RefSeq" id="WP_250543601.1">
    <property type="nucleotide sequence ID" value="NZ_LR792632.1"/>
</dbReference>
<dbReference type="GeneID" id="65884381"/>
<sequence length="58" mass="6996">MIEILNEMLKIEISKLKYFLEEVKVDDKGLYNEAVKAKSLFKENYTIIKEKYLIFKSY</sequence>
<name>A0A8D6PX32_9EURY</name>
<comment type="similarity">
    <text evidence="1">Belongs to the archaeal ATPase family.</text>
</comment>
<organism evidence="3 4">
    <name type="scientific">Methanocaldococcus lauensis</name>
    <dbReference type="NCBI Taxonomy" id="2546128"/>
    <lineage>
        <taxon>Archaea</taxon>
        <taxon>Methanobacteriati</taxon>
        <taxon>Methanobacteriota</taxon>
        <taxon>Methanomada group</taxon>
        <taxon>Methanococci</taxon>
        <taxon>Methanococcales</taxon>
        <taxon>Methanocaldococcaceae</taxon>
        <taxon>Methanocaldococcus</taxon>
    </lineage>
</organism>
<evidence type="ECO:0000313" key="3">
    <source>
        <dbReference type="EMBL" id="CAB3290144.1"/>
    </source>
</evidence>
<dbReference type="AlphaFoldDB" id="A0A8D6PX32"/>
<dbReference type="Proteomes" id="UP000679213">
    <property type="component" value="Chromosome I"/>
</dbReference>
<evidence type="ECO:0000259" key="2">
    <source>
        <dbReference type="Pfam" id="PF21690"/>
    </source>
</evidence>
<proteinExistence type="inferred from homology"/>
<dbReference type="Pfam" id="PF21690">
    <property type="entry name" value="MJ1010-like_2nd"/>
    <property type="match status" value="1"/>
</dbReference>
<dbReference type="EMBL" id="LR792632">
    <property type="protein sequence ID" value="CAB3290144.1"/>
    <property type="molecule type" value="Genomic_DNA"/>
</dbReference>
<protein>
    <recommendedName>
        <fullName evidence="2">Uncharacterized ATP-binding protein MJ1010-like C-terminal domain-containing protein</fullName>
    </recommendedName>
</protein>
<feature type="domain" description="Uncharacterized ATP-binding protein MJ1010-like C-terminal" evidence="2">
    <location>
        <begin position="3"/>
        <end position="51"/>
    </location>
</feature>
<dbReference type="InterPro" id="IPR049081">
    <property type="entry name" value="MJ1010-like_2nd"/>
</dbReference>
<dbReference type="KEGG" id="mesg:MLAUSG7_1600"/>
<accession>A0A8D6PX32</accession>
<evidence type="ECO:0000256" key="1">
    <source>
        <dbReference type="ARBA" id="ARBA00006755"/>
    </source>
</evidence>
<gene>
    <name evidence="3" type="ORF">MLAUSG7_1600</name>
</gene>
<reference evidence="3 4" key="1">
    <citation type="submission" date="2020-04" db="EMBL/GenBank/DDBJ databases">
        <authorList>
            <consortium name="Genoscope - CEA"/>
            <person name="William W."/>
        </authorList>
    </citation>
    <scope>NUCLEOTIDE SEQUENCE [LARGE SCALE GENOMIC DNA]</scope>
    <source>
        <strain evidence="3 4">SG7</strain>
    </source>
</reference>
<evidence type="ECO:0000313" key="4">
    <source>
        <dbReference type="Proteomes" id="UP000679213"/>
    </source>
</evidence>
<dbReference type="Gene3D" id="1.10.10.10">
    <property type="entry name" value="Winged helix-like DNA-binding domain superfamily/Winged helix DNA-binding domain"/>
    <property type="match status" value="1"/>
</dbReference>
<dbReference type="InterPro" id="IPR036388">
    <property type="entry name" value="WH-like_DNA-bd_sf"/>
</dbReference>